<dbReference type="InterPro" id="IPR029052">
    <property type="entry name" value="Metallo-depent_PP-like"/>
</dbReference>
<keyword evidence="3" id="KW-1185">Reference proteome</keyword>
<reference evidence="2 3" key="1">
    <citation type="submission" date="2019-02" db="EMBL/GenBank/DDBJ databases">
        <title>Deep-cultivation of Planctomycetes and their phenomic and genomic characterization uncovers novel biology.</title>
        <authorList>
            <person name="Wiegand S."/>
            <person name="Jogler M."/>
            <person name="Boedeker C."/>
            <person name="Pinto D."/>
            <person name="Vollmers J."/>
            <person name="Rivas-Marin E."/>
            <person name="Kohn T."/>
            <person name="Peeters S.H."/>
            <person name="Heuer A."/>
            <person name="Rast P."/>
            <person name="Oberbeckmann S."/>
            <person name="Bunk B."/>
            <person name="Jeske O."/>
            <person name="Meyerdierks A."/>
            <person name="Storesund J.E."/>
            <person name="Kallscheuer N."/>
            <person name="Luecker S."/>
            <person name="Lage O.M."/>
            <person name="Pohl T."/>
            <person name="Merkel B.J."/>
            <person name="Hornburger P."/>
            <person name="Mueller R.-W."/>
            <person name="Bruemmer F."/>
            <person name="Labrenz M."/>
            <person name="Spormann A.M."/>
            <person name="Op Den Camp H."/>
            <person name="Overmann J."/>
            <person name="Amann R."/>
            <person name="Jetten M.S.M."/>
            <person name="Mascher T."/>
            <person name="Medema M.H."/>
            <person name="Devos D.P."/>
            <person name="Kaster A.-K."/>
            <person name="Ovreas L."/>
            <person name="Rohde M."/>
            <person name="Galperin M.Y."/>
            <person name="Jogler C."/>
        </authorList>
    </citation>
    <scope>NUCLEOTIDE SEQUENCE [LARGE SCALE GENOMIC DNA]</scope>
    <source>
        <strain evidence="2 3">KOR42</strain>
    </source>
</reference>
<dbReference type="OrthoDB" id="5241795at2"/>
<dbReference type="GO" id="GO:0016787">
    <property type="term" value="F:hydrolase activity"/>
    <property type="evidence" value="ECO:0007669"/>
    <property type="project" value="InterPro"/>
</dbReference>
<evidence type="ECO:0000259" key="1">
    <source>
        <dbReference type="Pfam" id="PF00149"/>
    </source>
</evidence>
<comment type="caution">
    <text evidence="2">The sequence shown here is derived from an EMBL/GenBank/DDBJ whole genome shotgun (WGS) entry which is preliminary data.</text>
</comment>
<dbReference type="EMBL" id="SIHI01000010">
    <property type="protein sequence ID" value="TWT51829.1"/>
    <property type="molecule type" value="Genomic_DNA"/>
</dbReference>
<dbReference type="InterPro" id="IPR004843">
    <property type="entry name" value="Calcineurin-like_PHP"/>
</dbReference>
<evidence type="ECO:0000313" key="3">
    <source>
        <dbReference type="Proteomes" id="UP000317243"/>
    </source>
</evidence>
<sequence>MLRRYPAFLSRTFERWGVDTIVHIGDLVDWHAINFHGKHADAPGVKDEVRKARRQVQNLYQRFPEATWIIGNHDDLPARRADAIGLPSDAIVNPVEYWEVHDWSLVERFGYIEIDGVLYSHGEIGSQGLYAAINQAKAETASVAIGHLHGNAGVSWVANKARRLFGLSVGCGVDWRVLAMKYGRKFGKKPLIGCGIVIDGSYATWEPMAL</sequence>
<accession>A0A5C5WNX9</accession>
<proteinExistence type="predicted"/>
<gene>
    <name evidence="2" type="ORF">KOR42_33020</name>
</gene>
<name>A0A5C5WNX9_9PLAN</name>
<protein>
    <recommendedName>
        <fullName evidence="1">Calcineurin-like phosphoesterase domain-containing protein</fullName>
    </recommendedName>
</protein>
<organism evidence="2 3">
    <name type="scientific">Thalassoglobus neptunius</name>
    <dbReference type="NCBI Taxonomy" id="1938619"/>
    <lineage>
        <taxon>Bacteria</taxon>
        <taxon>Pseudomonadati</taxon>
        <taxon>Planctomycetota</taxon>
        <taxon>Planctomycetia</taxon>
        <taxon>Planctomycetales</taxon>
        <taxon>Planctomycetaceae</taxon>
        <taxon>Thalassoglobus</taxon>
    </lineage>
</organism>
<evidence type="ECO:0000313" key="2">
    <source>
        <dbReference type="EMBL" id="TWT51829.1"/>
    </source>
</evidence>
<dbReference type="Proteomes" id="UP000317243">
    <property type="component" value="Unassembled WGS sequence"/>
</dbReference>
<feature type="domain" description="Calcineurin-like phosphoesterase" evidence="1">
    <location>
        <begin position="13"/>
        <end position="124"/>
    </location>
</feature>
<dbReference type="Pfam" id="PF00149">
    <property type="entry name" value="Metallophos"/>
    <property type="match status" value="1"/>
</dbReference>
<dbReference type="AlphaFoldDB" id="A0A5C5WNX9"/>
<dbReference type="SUPFAM" id="SSF56300">
    <property type="entry name" value="Metallo-dependent phosphatases"/>
    <property type="match status" value="1"/>
</dbReference>